<evidence type="ECO:0000256" key="2">
    <source>
        <dbReference type="SAM" id="SignalP"/>
    </source>
</evidence>
<dbReference type="Proteomes" id="UP000806378">
    <property type="component" value="Unassembled WGS sequence"/>
</dbReference>
<feature type="compositionally biased region" description="Pro residues" evidence="1">
    <location>
        <begin position="43"/>
        <end position="79"/>
    </location>
</feature>
<dbReference type="Gramene" id="rna-gnl|WGS:JABURB|Cocit.L1956.1">
    <property type="protein sequence ID" value="cds-KAF7848433.1"/>
    <property type="gene ID" value="gene-BT93_L1956"/>
</dbReference>
<dbReference type="EMBL" id="MU090127">
    <property type="protein sequence ID" value="KAF7848433.1"/>
    <property type="molecule type" value="Genomic_DNA"/>
</dbReference>
<feature type="region of interest" description="Disordered" evidence="1">
    <location>
        <begin position="20"/>
        <end position="79"/>
    </location>
</feature>
<organism evidence="3 4">
    <name type="scientific">Corymbia citriodora subsp. variegata</name>
    <dbReference type="NCBI Taxonomy" id="360336"/>
    <lineage>
        <taxon>Eukaryota</taxon>
        <taxon>Viridiplantae</taxon>
        <taxon>Streptophyta</taxon>
        <taxon>Embryophyta</taxon>
        <taxon>Tracheophyta</taxon>
        <taxon>Spermatophyta</taxon>
        <taxon>Magnoliopsida</taxon>
        <taxon>eudicotyledons</taxon>
        <taxon>Gunneridae</taxon>
        <taxon>Pentapetalae</taxon>
        <taxon>rosids</taxon>
        <taxon>malvids</taxon>
        <taxon>Myrtales</taxon>
        <taxon>Myrtaceae</taxon>
        <taxon>Myrtoideae</taxon>
        <taxon>Eucalypteae</taxon>
        <taxon>Corymbia</taxon>
    </lineage>
</organism>
<feature type="chain" id="PRO_5035812448" evidence="2">
    <location>
        <begin position="21"/>
        <end position="130"/>
    </location>
</feature>
<name>A0A8T0CLI3_CORYI</name>
<proteinExistence type="predicted"/>
<protein>
    <submittedName>
        <fullName evidence="3">Uncharacterized protein</fullName>
    </submittedName>
</protein>
<accession>A0A8T0CLI3</accession>
<keyword evidence="4" id="KW-1185">Reference proteome</keyword>
<evidence type="ECO:0000313" key="4">
    <source>
        <dbReference type="Proteomes" id="UP000806378"/>
    </source>
</evidence>
<dbReference type="PANTHER" id="PTHR35094">
    <property type="entry name" value="LEUCINE-RICH REPEAT EXTENSIN-LIKE PROTEIN 2"/>
    <property type="match status" value="1"/>
</dbReference>
<sequence length="130" mass="13303">MANLGLVLVLVLAVVIPTSGLNPRKLDDASAPGSEKCGTCTQYPPPPPPPSPCPPPPALPPPPPPSHPKKPPPSPYCPPPPTPPSGYIYITGPPGSLYPIDQNFGAASRSFPAGAPLWVGLGLLGLLALW</sequence>
<dbReference type="PANTHER" id="PTHR35094:SF1">
    <property type="entry name" value="PROTEIN, PUTATIVE-RELATED"/>
    <property type="match status" value="1"/>
</dbReference>
<keyword evidence="2" id="KW-0732">Signal</keyword>
<gene>
    <name evidence="3" type="ORF">BT93_L1956</name>
</gene>
<comment type="caution">
    <text evidence="3">The sequence shown here is derived from an EMBL/GenBank/DDBJ whole genome shotgun (WGS) entry which is preliminary data.</text>
</comment>
<reference evidence="3" key="1">
    <citation type="submission" date="2020-05" db="EMBL/GenBank/DDBJ databases">
        <title>WGS assembly of Corymbia citriodora subspecies variegata.</title>
        <authorList>
            <person name="Barry K."/>
            <person name="Hundley H."/>
            <person name="Shu S."/>
            <person name="Jenkins J."/>
            <person name="Grimwood J."/>
            <person name="Baten A."/>
        </authorList>
    </citation>
    <scope>NUCLEOTIDE SEQUENCE</scope>
    <source>
        <strain evidence="3">CV2-018</strain>
    </source>
</reference>
<evidence type="ECO:0000313" key="3">
    <source>
        <dbReference type="EMBL" id="KAF7848433.1"/>
    </source>
</evidence>
<dbReference type="AlphaFoldDB" id="A0A8T0CLI3"/>
<feature type="signal peptide" evidence="2">
    <location>
        <begin position="1"/>
        <end position="20"/>
    </location>
</feature>
<evidence type="ECO:0000256" key="1">
    <source>
        <dbReference type="SAM" id="MobiDB-lite"/>
    </source>
</evidence>